<proteinExistence type="predicted"/>
<keyword evidence="3" id="KW-1185">Reference proteome</keyword>
<reference evidence="1" key="3">
    <citation type="submission" date="2022-12" db="EMBL/GenBank/DDBJ databases">
        <authorList>
            <person name="Sun Q."/>
            <person name="Zhou Y."/>
        </authorList>
    </citation>
    <scope>NUCLEOTIDE SEQUENCE</scope>
    <source>
        <strain evidence="1">CGMCC 1.15034</strain>
    </source>
</reference>
<dbReference type="Proteomes" id="UP000593880">
    <property type="component" value="Plasmid unnamed"/>
</dbReference>
<accession>A0A410VJ53</accession>
<geneLocation type="plasmid" evidence="2 3">
    <name>unnamed</name>
</geneLocation>
<protein>
    <submittedName>
        <fullName evidence="1">Uncharacterized protein</fullName>
    </submittedName>
</protein>
<evidence type="ECO:0000313" key="4">
    <source>
        <dbReference type="Proteomes" id="UP000625079"/>
    </source>
</evidence>
<reference evidence="1" key="1">
    <citation type="journal article" date="2014" name="Int. J. Syst. Evol. Microbiol.">
        <title>Complete genome sequence of Corynebacterium casei LMG S-19264T (=DSM 44701T), isolated from a smear-ripened cheese.</title>
        <authorList>
            <consortium name="US DOE Joint Genome Institute (JGI-PGF)"/>
            <person name="Walter F."/>
            <person name="Albersmeier A."/>
            <person name="Kalinowski J."/>
            <person name="Ruckert C."/>
        </authorList>
    </citation>
    <scope>NUCLEOTIDE SEQUENCE</scope>
    <source>
        <strain evidence="1">CGMCC 1.15034</strain>
    </source>
</reference>
<sequence>MTTGPLERVLARAKELLLTAPDDCAREIRAMPEFTQLSSAERSAVAQLPVREIAGFLATADIRRVASRKAAQA</sequence>
<dbReference type="EMBL" id="CP030058">
    <property type="protein sequence ID" value="QOZ64193.1"/>
    <property type="molecule type" value="Genomic_DNA"/>
</dbReference>
<dbReference type="RefSeq" id="WP_128929606.1">
    <property type="nucleotide sequence ID" value="NZ_BMHC01000010.1"/>
</dbReference>
<dbReference type="GeneID" id="39480883"/>
<gene>
    <name evidence="1" type="ORF">GCM10010987_44550</name>
    <name evidence="2" type="ORF">XH86_35800</name>
</gene>
<dbReference type="OrthoDB" id="8241303at2"/>
<dbReference type="AlphaFoldDB" id="A0A410VJ53"/>
<organism evidence="1 4">
    <name type="scientific">Bradyrhizobium guangdongense</name>
    <dbReference type="NCBI Taxonomy" id="1325090"/>
    <lineage>
        <taxon>Bacteria</taxon>
        <taxon>Pseudomonadati</taxon>
        <taxon>Pseudomonadota</taxon>
        <taxon>Alphaproteobacteria</taxon>
        <taxon>Hyphomicrobiales</taxon>
        <taxon>Nitrobacteraceae</taxon>
        <taxon>Bradyrhizobium</taxon>
    </lineage>
</organism>
<evidence type="ECO:0000313" key="3">
    <source>
        <dbReference type="Proteomes" id="UP000593880"/>
    </source>
</evidence>
<dbReference type="EMBL" id="BMHC01000010">
    <property type="protein sequence ID" value="GGI27470.1"/>
    <property type="molecule type" value="Genomic_DNA"/>
</dbReference>
<keyword evidence="2" id="KW-0614">Plasmid</keyword>
<evidence type="ECO:0000313" key="2">
    <source>
        <dbReference type="EMBL" id="QOZ64193.1"/>
    </source>
</evidence>
<dbReference type="Proteomes" id="UP000625079">
    <property type="component" value="Unassembled WGS sequence"/>
</dbReference>
<reference evidence="2 3" key="2">
    <citation type="submission" date="2018-06" db="EMBL/GenBank/DDBJ databases">
        <title>Comparative genomics of rhizobia nodulating Arachis hypogaea in China.</title>
        <authorList>
            <person name="Li Y."/>
        </authorList>
    </citation>
    <scope>NUCLEOTIDE SEQUENCE [LARGE SCALE GENOMIC DNA]</scope>
    <source>
        <strain evidence="2 3">CCBAU 51658</strain>
        <plasmid evidence="2 3">unnamed</plasmid>
    </source>
</reference>
<name>A0A410VJ53_9BRAD</name>
<evidence type="ECO:0000313" key="1">
    <source>
        <dbReference type="EMBL" id="GGI27470.1"/>
    </source>
</evidence>